<evidence type="ECO:0000313" key="2">
    <source>
        <dbReference type="Proteomes" id="UP000199236"/>
    </source>
</evidence>
<reference evidence="1 2" key="1">
    <citation type="submission" date="2016-10" db="EMBL/GenBank/DDBJ databases">
        <authorList>
            <person name="de Groot N.N."/>
        </authorList>
    </citation>
    <scope>NUCLEOTIDE SEQUENCE [LARGE SCALE GENOMIC DNA]</scope>
    <source>
        <strain evidence="1 2">CGMCC 1.9157</strain>
    </source>
</reference>
<name>A0A1I5EQT1_9HYPH</name>
<accession>A0A1I5EQT1</accession>
<keyword evidence="2" id="KW-1185">Reference proteome</keyword>
<proteinExistence type="predicted"/>
<evidence type="ECO:0000313" key="1">
    <source>
        <dbReference type="EMBL" id="SFO13736.1"/>
    </source>
</evidence>
<sequence>MCDSSQPVPYLAQTYSKNTANANNNRQSGFCNSSKLPNYLDSAFSCLIGTEFSINFCQEMALDRIFQFIVP</sequence>
<dbReference type="AlphaFoldDB" id="A0A1I5EQT1"/>
<gene>
    <name evidence="1" type="ORF">SAMN04488056_103299</name>
</gene>
<protein>
    <submittedName>
        <fullName evidence="1">Uncharacterized protein</fullName>
    </submittedName>
</protein>
<dbReference type="Proteomes" id="UP000199236">
    <property type="component" value="Unassembled WGS sequence"/>
</dbReference>
<dbReference type="STRING" id="655353.SAMN04488056_103299"/>
<dbReference type="EMBL" id="FOVR01000003">
    <property type="protein sequence ID" value="SFO13736.1"/>
    <property type="molecule type" value="Genomic_DNA"/>
</dbReference>
<organism evidence="1 2">
    <name type="scientific">Cohaesibacter marisflavi</name>
    <dbReference type="NCBI Taxonomy" id="655353"/>
    <lineage>
        <taxon>Bacteria</taxon>
        <taxon>Pseudomonadati</taxon>
        <taxon>Pseudomonadota</taxon>
        <taxon>Alphaproteobacteria</taxon>
        <taxon>Hyphomicrobiales</taxon>
        <taxon>Cohaesibacteraceae</taxon>
    </lineage>
</organism>